<keyword evidence="1" id="KW-1133">Transmembrane helix</keyword>
<feature type="transmembrane region" description="Helical" evidence="1">
    <location>
        <begin position="21"/>
        <end position="43"/>
    </location>
</feature>
<protein>
    <submittedName>
        <fullName evidence="2">Uncharacterized protein</fullName>
    </submittedName>
</protein>
<dbReference type="EMBL" id="JARPMG010000013">
    <property type="protein sequence ID" value="KAJ8096675.1"/>
    <property type="molecule type" value="Genomic_DNA"/>
</dbReference>
<keyword evidence="3" id="KW-1185">Reference proteome</keyword>
<feature type="transmembrane region" description="Helical" evidence="1">
    <location>
        <begin position="49"/>
        <end position="70"/>
    </location>
</feature>
<evidence type="ECO:0000313" key="2">
    <source>
        <dbReference type="EMBL" id="KAJ8096675.1"/>
    </source>
</evidence>
<name>A0AAD7QKP6_9ASCO</name>
<gene>
    <name evidence="2" type="ORF">POJ06DRAFT_42259</name>
</gene>
<sequence>MICILQTRRQRKMFCLSRTHLTSPCIIRTSVNYVYYVTVFFFFTASFVTSRLCVLSVSLGVGTITVPSTFEIIR</sequence>
<proteinExistence type="predicted"/>
<reference evidence="2" key="1">
    <citation type="submission" date="2023-03" db="EMBL/GenBank/DDBJ databases">
        <title>Near-Complete genome sequence of Lipomyces tetrasporous NRRL Y-64009, an oleaginous yeast capable of growing on lignocellulosic hydrolysates.</title>
        <authorList>
            <consortium name="Lawrence Berkeley National Laboratory"/>
            <person name="Jagtap S.S."/>
            <person name="Liu J.-J."/>
            <person name="Walukiewicz H.E."/>
            <person name="Pangilinan J."/>
            <person name="Lipzen A."/>
            <person name="Ahrendt S."/>
            <person name="Koriabine M."/>
            <person name="Cobaugh K."/>
            <person name="Salamov A."/>
            <person name="Yoshinaga Y."/>
            <person name="Ng V."/>
            <person name="Daum C."/>
            <person name="Grigoriev I.V."/>
            <person name="Slininger P.J."/>
            <person name="Dien B.S."/>
            <person name="Jin Y.-S."/>
            <person name="Rao C.V."/>
        </authorList>
    </citation>
    <scope>NUCLEOTIDE SEQUENCE</scope>
    <source>
        <strain evidence="2">NRRL Y-64009</strain>
    </source>
</reference>
<keyword evidence="1" id="KW-0472">Membrane</keyword>
<evidence type="ECO:0000256" key="1">
    <source>
        <dbReference type="SAM" id="Phobius"/>
    </source>
</evidence>
<organism evidence="2 3">
    <name type="scientific">Lipomyces tetrasporus</name>
    <dbReference type="NCBI Taxonomy" id="54092"/>
    <lineage>
        <taxon>Eukaryota</taxon>
        <taxon>Fungi</taxon>
        <taxon>Dikarya</taxon>
        <taxon>Ascomycota</taxon>
        <taxon>Saccharomycotina</taxon>
        <taxon>Lipomycetes</taxon>
        <taxon>Lipomycetales</taxon>
        <taxon>Lipomycetaceae</taxon>
        <taxon>Lipomyces</taxon>
    </lineage>
</organism>
<dbReference type="AlphaFoldDB" id="A0AAD7QKP6"/>
<evidence type="ECO:0000313" key="3">
    <source>
        <dbReference type="Proteomes" id="UP001217417"/>
    </source>
</evidence>
<comment type="caution">
    <text evidence="2">The sequence shown here is derived from an EMBL/GenBank/DDBJ whole genome shotgun (WGS) entry which is preliminary data.</text>
</comment>
<keyword evidence="1" id="KW-0812">Transmembrane</keyword>
<accession>A0AAD7QKP6</accession>
<dbReference type="RefSeq" id="XP_056040125.1">
    <property type="nucleotide sequence ID" value="XM_056191007.1"/>
</dbReference>
<dbReference type="GeneID" id="80886173"/>
<dbReference type="Proteomes" id="UP001217417">
    <property type="component" value="Unassembled WGS sequence"/>
</dbReference>